<name>A0ABU4YWW3_9HYPH</name>
<gene>
    <name evidence="1" type="ORF">RFN29_07705</name>
</gene>
<dbReference type="RefSeq" id="WP_320225515.1">
    <property type="nucleotide sequence ID" value="NZ_JAVIJB010000006.1"/>
</dbReference>
<keyword evidence="2" id="KW-1185">Reference proteome</keyword>
<evidence type="ECO:0008006" key="3">
    <source>
        <dbReference type="Google" id="ProtNLM"/>
    </source>
</evidence>
<evidence type="ECO:0000313" key="1">
    <source>
        <dbReference type="EMBL" id="MDX8491461.1"/>
    </source>
</evidence>
<dbReference type="EMBL" id="JAVIJC010000006">
    <property type="protein sequence ID" value="MDX8491461.1"/>
    <property type="molecule type" value="Genomic_DNA"/>
</dbReference>
<proteinExistence type="predicted"/>
<evidence type="ECO:0000313" key="2">
    <source>
        <dbReference type="Proteomes" id="UP001271249"/>
    </source>
</evidence>
<protein>
    <recommendedName>
        <fullName evidence="3">Surface antigen domain-containing protein</fullName>
    </recommendedName>
</protein>
<accession>A0ABU4YWW3</accession>
<sequence length="194" mass="19957">MFFVDYRAAACGQISDKYQHYGLAILPDGAAANLSHSRSPSRSRDPVAGMKIRVALVSALMAVSGCTTLGRSGPGSPVTPVAAPPAGGKVGTSIVAAMNGGLVGGSIGSGLSDTEKRKGLEAEYKALEYNASGQKVTWKGDSSSHYGEVVAAQPYRVGSQDCRQYTHTVYISGAGVTARGTACRNADGSWTPLT</sequence>
<dbReference type="Proteomes" id="UP001271249">
    <property type="component" value="Unassembled WGS sequence"/>
</dbReference>
<comment type="caution">
    <text evidence="1">The sequence shown here is derived from an EMBL/GenBank/DDBJ whole genome shotgun (WGS) entry which is preliminary data.</text>
</comment>
<organism evidence="1 2">
    <name type="scientific">Mesorhizobium captivum</name>
    <dbReference type="NCBI Taxonomy" id="3072319"/>
    <lineage>
        <taxon>Bacteria</taxon>
        <taxon>Pseudomonadati</taxon>
        <taxon>Pseudomonadota</taxon>
        <taxon>Alphaproteobacteria</taxon>
        <taxon>Hyphomicrobiales</taxon>
        <taxon>Phyllobacteriaceae</taxon>
        <taxon>Mesorhizobium</taxon>
    </lineage>
</organism>
<reference evidence="1 2" key="1">
    <citation type="submission" date="2023-08" db="EMBL/GenBank/DDBJ databases">
        <title>Implementing the SeqCode for naming new Mesorhizobium species isolated from Vachellia karroo root nodules.</title>
        <authorList>
            <person name="Van Lill M."/>
        </authorList>
    </citation>
    <scope>NUCLEOTIDE SEQUENCE [LARGE SCALE GENOMIC DNA]</scope>
    <source>
        <strain evidence="1 2">VK22B</strain>
    </source>
</reference>